<evidence type="ECO:0000259" key="10">
    <source>
        <dbReference type="PROSITE" id="PS51873"/>
    </source>
</evidence>
<feature type="domain" description="RING-type" evidence="10">
    <location>
        <begin position="124"/>
        <end position="337"/>
    </location>
</feature>
<dbReference type="SUPFAM" id="SSF57850">
    <property type="entry name" value="RING/U-box"/>
    <property type="match status" value="2"/>
</dbReference>
<dbReference type="InterPro" id="IPR002867">
    <property type="entry name" value="IBR_dom"/>
</dbReference>
<dbReference type="InterPro" id="IPR017907">
    <property type="entry name" value="Znf_RING_CS"/>
</dbReference>
<keyword evidence="6" id="KW-0863">Zinc-finger</keyword>
<dbReference type="InterPro" id="IPR031127">
    <property type="entry name" value="E3_UB_ligase_RBR"/>
</dbReference>
<feature type="region of interest" description="Disordered" evidence="9">
    <location>
        <begin position="96"/>
        <end position="115"/>
    </location>
</feature>
<evidence type="ECO:0000256" key="6">
    <source>
        <dbReference type="ARBA" id="ARBA00022771"/>
    </source>
</evidence>
<keyword evidence="12" id="KW-1185">Reference proteome</keyword>
<proteinExistence type="predicted"/>
<dbReference type="PANTHER" id="PTHR11685">
    <property type="entry name" value="RBR FAMILY RING FINGER AND IBR DOMAIN-CONTAINING"/>
    <property type="match status" value="1"/>
</dbReference>
<dbReference type="Pfam" id="PF01485">
    <property type="entry name" value="IBR"/>
    <property type="match status" value="2"/>
</dbReference>
<keyword evidence="8" id="KW-0862">Zinc</keyword>
<dbReference type="Proteomes" id="UP001437256">
    <property type="component" value="Unassembled WGS sequence"/>
</dbReference>
<keyword evidence="4" id="KW-0479">Metal-binding</keyword>
<dbReference type="EMBL" id="JBBXMP010000066">
    <property type="protein sequence ID" value="KAL0064161.1"/>
    <property type="molecule type" value="Genomic_DNA"/>
</dbReference>
<evidence type="ECO:0000256" key="5">
    <source>
        <dbReference type="ARBA" id="ARBA00022737"/>
    </source>
</evidence>
<reference evidence="11 12" key="1">
    <citation type="submission" date="2024-05" db="EMBL/GenBank/DDBJ databases">
        <title>A draft genome resource for the thread blight pathogen Marasmius tenuissimus strain MS-2.</title>
        <authorList>
            <person name="Yulfo-Soto G.E."/>
            <person name="Baruah I.K."/>
            <person name="Amoako-Attah I."/>
            <person name="Bukari Y."/>
            <person name="Meinhardt L.W."/>
            <person name="Bailey B.A."/>
            <person name="Cohen S.P."/>
        </authorList>
    </citation>
    <scope>NUCLEOTIDE SEQUENCE [LARGE SCALE GENOMIC DNA]</scope>
    <source>
        <strain evidence="11 12">MS-2</strain>
    </source>
</reference>
<evidence type="ECO:0000256" key="8">
    <source>
        <dbReference type="ARBA" id="ARBA00022833"/>
    </source>
</evidence>
<keyword evidence="5" id="KW-0677">Repeat</keyword>
<organism evidence="11 12">
    <name type="scientific">Marasmius tenuissimus</name>
    <dbReference type="NCBI Taxonomy" id="585030"/>
    <lineage>
        <taxon>Eukaryota</taxon>
        <taxon>Fungi</taxon>
        <taxon>Dikarya</taxon>
        <taxon>Basidiomycota</taxon>
        <taxon>Agaricomycotina</taxon>
        <taxon>Agaricomycetes</taxon>
        <taxon>Agaricomycetidae</taxon>
        <taxon>Agaricales</taxon>
        <taxon>Marasmiineae</taxon>
        <taxon>Marasmiaceae</taxon>
        <taxon>Marasmius</taxon>
    </lineage>
</organism>
<evidence type="ECO:0000256" key="3">
    <source>
        <dbReference type="ARBA" id="ARBA00022679"/>
    </source>
</evidence>
<protein>
    <recommendedName>
        <fullName evidence="2">RBR-type E3 ubiquitin transferase</fullName>
        <ecNumber evidence="2">2.3.2.31</ecNumber>
    </recommendedName>
</protein>
<comment type="catalytic activity">
    <reaction evidence="1">
        <text>[E2 ubiquitin-conjugating enzyme]-S-ubiquitinyl-L-cysteine + [acceptor protein]-L-lysine = [E2 ubiquitin-conjugating enzyme]-L-cysteine + [acceptor protein]-N(6)-ubiquitinyl-L-lysine.</text>
        <dbReference type="EC" id="2.3.2.31"/>
    </reaction>
</comment>
<sequence length="337" mass="36707">MAPPPPVLFDGVDTLTSLLIAHLSLEDIQDGQDRFGDDEQYALQVMREDFREYLETYQTFQQKRPISGGLGAGMFGGDDASDSASMVSSSISYYRGRSSSRDGYSSRSISPAPSTLSSVSDVVQTAECVACGETVEIQSSFQAPCAHHYCEDCLEQLLANSTTAESLFPPWCCTPEQKIDVYTIITEDLSQRIHAKAMEYAVPYKDRVFCANPRCSVFLGSKIELGKATASSTTSPSAACPACLTAVCLECKQAAHQAGQKCRGNLVEGFDDDSMAVRELAKEQKWQTCPGCYEMVEKIAGCQHIVCLRCSATFCYLCGVPWVKKDPHQCPPPPTAT</sequence>
<accession>A0ABR2ZR50</accession>
<keyword evidence="3" id="KW-0808">Transferase</keyword>
<keyword evidence="7" id="KW-0833">Ubl conjugation pathway</keyword>
<dbReference type="Gene3D" id="1.20.120.1750">
    <property type="match status" value="1"/>
</dbReference>
<evidence type="ECO:0000256" key="2">
    <source>
        <dbReference type="ARBA" id="ARBA00012251"/>
    </source>
</evidence>
<evidence type="ECO:0000313" key="12">
    <source>
        <dbReference type="Proteomes" id="UP001437256"/>
    </source>
</evidence>
<dbReference type="SMART" id="SM00647">
    <property type="entry name" value="IBR"/>
    <property type="match status" value="2"/>
</dbReference>
<evidence type="ECO:0000256" key="1">
    <source>
        <dbReference type="ARBA" id="ARBA00001798"/>
    </source>
</evidence>
<feature type="compositionally biased region" description="Low complexity" evidence="9">
    <location>
        <begin position="96"/>
        <end position="110"/>
    </location>
</feature>
<dbReference type="EC" id="2.3.2.31" evidence="2"/>
<evidence type="ECO:0000313" key="11">
    <source>
        <dbReference type="EMBL" id="KAL0064161.1"/>
    </source>
</evidence>
<dbReference type="CDD" id="cd22584">
    <property type="entry name" value="Rcat_RBR_unk"/>
    <property type="match status" value="1"/>
</dbReference>
<dbReference type="PROSITE" id="PS51873">
    <property type="entry name" value="TRIAD"/>
    <property type="match status" value="1"/>
</dbReference>
<name>A0ABR2ZR50_9AGAR</name>
<evidence type="ECO:0000256" key="7">
    <source>
        <dbReference type="ARBA" id="ARBA00022786"/>
    </source>
</evidence>
<dbReference type="PROSITE" id="PS00518">
    <property type="entry name" value="ZF_RING_1"/>
    <property type="match status" value="1"/>
</dbReference>
<dbReference type="Gene3D" id="3.30.40.10">
    <property type="entry name" value="Zinc/RING finger domain, C3HC4 (zinc finger)"/>
    <property type="match status" value="1"/>
</dbReference>
<evidence type="ECO:0000256" key="9">
    <source>
        <dbReference type="SAM" id="MobiDB-lite"/>
    </source>
</evidence>
<comment type="caution">
    <text evidence="11">The sequence shown here is derived from an EMBL/GenBank/DDBJ whole genome shotgun (WGS) entry which is preliminary data.</text>
</comment>
<evidence type="ECO:0000256" key="4">
    <source>
        <dbReference type="ARBA" id="ARBA00022723"/>
    </source>
</evidence>
<dbReference type="InterPro" id="IPR013083">
    <property type="entry name" value="Znf_RING/FYVE/PHD"/>
</dbReference>
<dbReference type="InterPro" id="IPR044066">
    <property type="entry name" value="TRIAD_supradom"/>
</dbReference>
<gene>
    <name evidence="11" type="ORF">AAF712_008883</name>
</gene>